<accession>A0ABU0AUU1</accession>
<dbReference type="Proteomes" id="UP001236559">
    <property type="component" value="Unassembled WGS sequence"/>
</dbReference>
<evidence type="ECO:0000313" key="5">
    <source>
        <dbReference type="Proteomes" id="UP001236559"/>
    </source>
</evidence>
<dbReference type="EMBL" id="JAUSTN010000005">
    <property type="protein sequence ID" value="MDQ0275026.1"/>
    <property type="molecule type" value="Genomic_DNA"/>
</dbReference>
<keyword evidence="2" id="KW-0597">Phosphoprotein</keyword>
<evidence type="ECO:0000313" key="4">
    <source>
        <dbReference type="EMBL" id="MDQ0275026.1"/>
    </source>
</evidence>
<protein>
    <submittedName>
        <fullName evidence="4">Amino acid adenylation domain-containing protein</fullName>
    </submittedName>
</protein>
<evidence type="ECO:0000259" key="3">
    <source>
        <dbReference type="Pfam" id="PF00501"/>
    </source>
</evidence>
<dbReference type="InterPro" id="IPR045851">
    <property type="entry name" value="AMP-bd_C_sf"/>
</dbReference>
<gene>
    <name evidence="4" type="ORF">J2S72_001050</name>
</gene>
<feature type="domain" description="AMP-dependent synthetase/ligase" evidence="3">
    <location>
        <begin position="11"/>
        <end position="350"/>
    </location>
</feature>
<dbReference type="Gene3D" id="3.40.50.12780">
    <property type="entry name" value="N-terminal domain of ligase-like"/>
    <property type="match status" value="1"/>
</dbReference>
<keyword evidence="5" id="KW-1185">Reference proteome</keyword>
<dbReference type="PANTHER" id="PTHR44845">
    <property type="entry name" value="CARRIER DOMAIN-CONTAINING PROTEIN"/>
    <property type="match status" value="1"/>
</dbReference>
<dbReference type="RefSeq" id="WP_307495121.1">
    <property type="nucleotide sequence ID" value="NZ_JAUSTN010000005.1"/>
</dbReference>
<evidence type="ECO:0000256" key="2">
    <source>
        <dbReference type="ARBA" id="ARBA00022553"/>
    </source>
</evidence>
<reference evidence="4 5" key="1">
    <citation type="submission" date="2023-07" db="EMBL/GenBank/DDBJ databases">
        <title>Genomic Encyclopedia of Type Strains, Phase IV (KMG-IV): sequencing the most valuable type-strain genomes for metagenomic binning, comparative biology and taxonomic classification.</title>
        <authorList>
            <person name="Goeker M."/>
        </authorList>
    </citation>
    <scope>NUCLEOTIDE SEQUENCE [LARGE SCALE GENOMIC DNA]</scope>
    <source>
        <strain evidence="4 5">DSM 22616</strain>
    </source>
</reference>
<dbReference type="PANTHER" id="PTHR44845:SF7">
    <property type="entry name" value="PLIPASTATIN SYNTHASE SUBUNIT D"/>
    <property type="match status" value="1"/>
</dbReference>
<dbReference type="InterPro" id="IPR000873">
    <property type="entry name" value="AMP-dep_synth/lig_dom"/>
</dbReference>
<proteinExistence type="predicted"/>
<comment type="caution">
    <text evidence="4">The sequence shown here is derived from an EMBL/GenBank/DDBJ whole genome shotgun (WGS) entry which is preliminary data.</text>
</comment>
<organism evidence="4 5">
    <name type="scientific">Peptoniphilus koenoeneniae</name>
    <dbReference type="NCBI Taxonomy" id="507751"/>
    <lineage>
        <taxon>Bacteria</taxon>
        <taxon>Bacillati</taxon>
        <taxon>Bacillota</taxon>
        <taxon>Tissierellia</taxon>
        <taxon>Tissierellales</taxon>
        <taxon>Peptoniphilaceae</taxon>
        <taxon>Peptoniphilus</taxon>
    </lineage>
</organism>
<keyword evidence="1" id="KW-0596">Phosphopantetheine</keyword>
<dbReference type="InterPro" id="IPR042099">
    <property type="entry name" value="ANL_N_sf"/>
</dbReference>
<dbReference type="SUPFAM" id="SSF56801">
    <property type="entry name" value="Acetyl-CoA synthetase-like"/>
    <property type="match status" value="1"/>
</dbReference>
<sequence length="491" mass="56989">MKNLFDILVEANKKAKDKYAILTEKNKYTFAEYLSKAKKVANFLIKEDFDLKKPFLVLIDDNEYDLFAFMGILGAGGYYVAINYKTPKERLEEIIKRYDFAGILSSKESSIFSKDIKEIIETNEEIDMKFLNKSIRTSPAFGMFTSGSTGSPKLVLKSHGSIIDQCRNFNEEFNFTREDIFGNQVSFEFDSSCKSIFLSIYNLAAIALIPPKYFMFPKKILDLINYFQASVLIWSTFALRIMENFKAFSYKKIPSVKKVMFSGEILPKRTAIYWMENSQAKFYNLYAPTEVSFNCLYHEISKDDDLLNIPAGKEVPGSKIYILDEENKPCKENEEGQIFVGGEGLALGYYDDFEKTNMTFVQNPLQNKYREIFYKTGDFGLIKNGEIYFKGRMDNQVKHLGYRIELGEIENRINALEGIDISGVLFEKEKELISVFYQGQIDEKNMFRLLKDKLPRHMMPKKIIRLDVMPLNRNNKVDRNKLKEYLGEKND</sequence>
<dbReference type="Gene3D" id="3.30.300.30">
    <property type="match status" value="1"/>
</dbReference>
<name>A0ABU0AUU1_9FIRM</name>
<dbReference type="Pfam" id="PF00501">
    <property type="entry name" value="AMP-binding"/>
    <property type="match status" value="1"/>
</dbReference>
<evidence type="ECO:0000256" key="1">
    <source>
        <dbReference type="ARBA" id="ARBA00022450"/>
    </source>
</evidence>